<dbReference type="Proteomes" id="UP000319432">
    <property type="component" value="Chromosome"/>
</dbReference>
<dbReference type="Pfam" id="PF01882">
    <property type="entry name" value="DUF58"/>
    <property type="match status" value="1"/>
</dbReference>
<evidence type="ECO:0000259" key="2">
    <source>
        <dbReference type="Pfam" id="PF01882"/>
    </source>
</evidence>
<proteinExistence type="predicted"/>
<dbReference type="PANTHER" id="PTHR34351">
    <property type="entry name" value="SLR1927 PROTEIN-RELATED"/>
    <property type="match status" value="1"/>
</dbReference>
<keyword evidence="1" id="KW-1133">Transmembrane helix</keyword>
<dbReference type="PANTHER" id="PTHR34351:SF2">
    <property type="entry name" value="DUF58 DOMAIN-CONTAINING PROTEIN"/>
    <property type="match status" value="1"/>
</dbReference>
<dbReference type="InterPro" id="IPR002881">
    <property type="entry name" value="DUF58"/>
</dbReference>
<keyword evidence="4" id="KW-1185">Reference proteome</keyword>
<protein>
    <submittedName>
        <fullName evidence="3">DUF58 domain-containing protein</fullName>
    </submittedName>
</protein>
<feature type="transmembrane region" description="Helical" evidence="1">
    <location>
        <begin position="12"/>
        <end position="39"/>
    </location>
</feature>
<keyword evidence="1" id="KW-0812">Transmembrane</keyword>
<accession>A0A518V5S1</accession>
<reference evidence="3 4" key="1">
    <citation type="submission" date="2018-11" db="EMBL/GenBank/DDBJ databases">
        <title>Phylogenetic determinants of toxin gene distribution in genomes of Brevibacillus laterosporus.</title>
        <authorList>
            <person name="Glare T.R."/>
            <person name="Durrant A."/>
            <person name="Berry C."/>
            <person name="Palma L."/>
            <person name="Ormskirk M."/>
            <person name="Cox M.O."/>
        </authorList>
    </citation>
    <scope>NUCLEOTIDE SEQUENCE [LARGE SCALE GENOMIC DNA]</scope>
    <source>
        <strain evidence="3 4">1821L</strain>
    </source>
</reference>
<organism evidence="3 4">
    <name type="scientific">Brevibacillus laterosporus</name>
    <name type="common">Bacillus laterosporus</name>
    <dbReference type="NCBI Taxonomy" id="1465"/>
    <lineage>
        <taxon>Bacteria</taxon>
        <taxon>Bacillati</taxon>
        <taxon>Bacillota</taxon>
        <taxon>Bacilli</taxon>
        <taxon>Bacillales</taxon>
        <taxon>Paenibacillaceae</taxon>
        <taxon>Brevibacillus</taxon>
    </lineage>
</organism>
<evidence type="ECO:0000313" key="3">
    <source>
        <dbReference type="EMBL" id="QDX92325.1"/>
    </source>
</evidence>
<dbReference type="EMBL" id="CP033464">
    <property type="protein sequence ID" value="QDX92325.1"/>
    <property type="molecule type" value="Genomic_DNA"/>
</dbReference>
<evidence type="ECO:0000256" key="1">
    <source>
        <dbReference type="SAM" id="Phobius"/>
    </source>
</evidence>
<evidence type="ECO:0000313" key="4">
    <source>
        <dbReference type="Proteomes" id="UP000319432"/>
    </source>
</evidence>
<dbReference type="OrthoDB" id="9789943at2"/>
<keyword evidence="1" id="KW-0472">Membrane</keyword>
<dbReference type="AlphaFoldDB" id="A0A518V5S1"/>
<sequence length="417" mass="47793">MVTLDSFRLIGGIFLLIALLSGQWFYFVLGGFFFFLLYVHQWWIQKTPKLIQITCTSDQVRVMPQTPTTLKILVQNRSFLPLPATKLAFTLPLSVQVEGADSCIELNKQHHVQLFMHIPPRSQAIREITVIPSKRGVIWFNEIKIELISPFATEVCYQTLKTAYNLLVYPDIIPTPSYKQGALEPLGKQLSMQRLQDDPAFIRGVRTYMPGDRLKNIDWKATAKTSSLQIRLFEYTSQQKWMIVGHMLPIYEAKLQRFNDLENEKMISAVASIATRFRREKIPYTLYLNVRQRGKDVLQLAEGSGKAHYVHVMTQLAKMHQFIPTSVAGTLRRLEVSTKKLSILLISLRFDEEMALATKRLILRGHEVILLDMAEETPVYRSLQGSSFLDKRAKQTSFLSQADSATLGKERVSSHDE</sequence>
<gene>
    <name evidence="3" type="ORF">EEL30_08190</name>
</gene>
<name>A0A518V5S1_BRELA</name>
<feature type="domain" description="DUF58" evidence="2">
    <location>
        <begin position="205"/>
        <end position="375"/>
    </location>
</feature>